<evidence type="ECO:0000313" key="5">
    <source>
        <dbReference type="EMBL" id="KAL1560872.1"/>
    </source>
</evidence>
<dbReference type="InterPro" id="IPR002213">
    <property type="entry name" value="UDP_glucos_trans"/>
</dbReference>
<dbReference type="PANTHER" id="PTHR48048:SF72">
    <property type="entry name" value="GLYCOSYLTRANSFERASE"/>
    <property type="match status" value="1"/>
</dbReference>
<evidence type="ECO:0000256" key="3">
    <source>
        <dbReference type="RuleBase" id="RU003718"/>
    </source>
</evidence>
<accession>A0ABD1HWN5</accession>
<dbReference type="InterPro" id="IPR035595">
    <property type="entry name" value="UDP_glycos_trans_CS"/>
</dbReference>
<proteinExistence type="inferred from homology"/>
<dbReference type="PROSITE" id="PS00375">
    <property type="entry name" value="UDPGT"/>
    <property type="match status" value="1"/>
</dbReference>
<evidence type="ECO:0000313" key="6">
    <source>
        <dbReference type="Proteomes" id="UP001567538"/>
    </source>
</evidence>
<dbReference type="AlphaFoldDB" id="A0ABD1HWN5"/>
<protein>
    <recommendedName>
        <fullName evidence="4">Glycosyltransferase</fullName>
        <ecNumber evidence="4">2.4.1.-</ecNumber>
    </recommendedName>
</protein>
<dbReference type="InterPro" id="IPR050481">
    <property type="entry name" value="UDP-glycosyltransf_plant"/>
</dbReference>
<dbReference type="FunFam" id="3.40.50.2000:FF:000056">
    <property type="entry name" value="Glycosyltransferase"/>
    <property type="match status" value="1"/>
</dbReference>
<keyword evidence="6" id="KW-1185">Reference proteome</keyword>
<organism evidence="5 6">
    <name type="scientific">Salvia divinorum</name>
    <name type="common">Maria pastora</name>
    <name type="synonym">Diviner's sage</name>
    <dbReference type="NCBI Taxonomy" id="28513"/>
    <lineage>
        <taxon>Eukaryota</taxon>
        <taxon>Viridiplantae</taxon>
        <taxon>Streptophyta</taxon>
        <taxon>Embryophyta</taxon>
        <taxon>Tracheophyta</taxon>
        <taxon>Spermatophyta</taxon>
        <taxon>Magnoliopsida</taxon>
        <taxon>eudicotyledons</taxon>
        <taxon>Gunneridae</taxon>
        <taxon>Pentapetalae</taxon>
        <taxon>asterids</taxon>
        <taxon>lamiids</taxon>
        <taxon>Lamiales</taxon>
        <taxon>Lamiaceae</taxon>
        <taxon>Nepetoideae</taxon>
        <taxon>Mentheae</taxon>
        <taxon>Salviinae</taxon>
        <taxon>Salvia</taxon>
        <taxon>Salvia subgen. Calosphace</taxon>
    </lineage>
</organism>
<dbReference type="PANTHER" id="PTHR48048">
    <property type="entry name" value="GLYCOSYLTRANSFERASE"/>
    <property type="match status" value="1"/>
</dbReference>
<evidence type="ECO:0000256" key="4">
    <source>
        <dbReference type="RuleBase" id="RU362057"/>
    </source>
</evidence>
<comment type="similarity">
    <text evidence="1 3">Belongs to the UDP-glycosyltransferase family.</text>
</comment>
<reference evidence="5 6" key="1">
    <citation type="submission" date="2024-06" db="EMBL/GenBank/DDBJ databases">
        <title>A chromosome level genome sequence of Diviner's sage (Salvia divinorum).</title>
        <authorList>
            <person name="Ford S.A."/>
            <person name="Ro D.-K."/>
            <person name="Ness R.W."/>
            <person name="Phillips M.A."/>
        </authorList>
    </citation>
    <scope>NUCLEOTIDE SEQUENCE [LARGE SCALE GENOMIC DNA]</scope>
    <source>
        <strain evidence="5">SAF-2024a</strain>
        <tissue evidence="5">Leaf</tissue>
    </source>
</reference>
<dbReference type="Pfam" id="PF00201">
    <property type="entry name" value="UDPGT"/>
    <property type="match status" value="1"/>
</dbReference>
<keyword evidence="2 3" id="KW-0808">Transferase</keyword>
<dbReference type="GO" id="GO:0016757">
    <property type="term" value="F:glycosyltransferase activity"/>
    <property type="evidence" value="ECO:0007669"/>
    <property type="project" value="UniProtKB-KW"/>
</dbReference>
<dbReference type="EC" id="2.4.1.-" evidence="4"/>
<name>A0ABD1HWN5_SALDI</name>
<dbReference type="CDD" id="cd03784">
    <property type="entry name" value="GT1_Gtf-like"/>
    <property type="match status" value="1"/>
</dbReference>
<dbReference type="Proteomes" id="UP001567538">
    <property type="component" value="Unassembled WGS sequence"/>
</dbReference>
<evidence type="ECO:0000256" key="2">
    <source>
        <dbReference type="ARBA" id="ARBA00022679"/>
    </source>
</evidence>
<dbReference type="Gene3D" id="3.40.50.2000">
    <property type="entry name" value="Glycogen Phosphorylase B"/>
    <property type="match status" value="2"/>
</dbReference>
<dbReference type="SUPFAM" id="SSF53756">
    <property type="entry name" value="UDP-Glycosyltransferase/glycogen phosphorylase"/>
    <property type="match status" value="1"/>
</dbReference>
<dbReference type="EMBL" id="JBEAFC010000004">
    <property type="protein sequence ID" value="KAL1560872.1"/>
    <property type="molecule type" value="Genomic_DNA"/>
</dbReference>
<evidence type="ECO:0000256" key="1">
    <source>
        <dbReference type="ARBA" id="ARBA00009995"/>
    </source>
</evidence>
<keyword evidence="3 5" id="KW-0328">Glycosyltransferase</keyword>
<gene>
    <name evidence="5" type="ORF">AAHA92_11036</name>
</gene>
<comment type="caution">
    <text evidence="5">The sequence shown here is derived from an EMBL/GenBank/DDBJ whole genome shotgun (WGS) entry which is preliminary data.</text>
</comment>
<sequence>MEELQLIFVPGPGIGHIASAIEVGKLIVNEDTRLSITYLLINDPAVREYTNSGPFHPRLRLLNLPELEEASSDFQTKSKLPEIKSVGQVVRQRPLVREAVLGIMATEARVVGFVVDMFCLIMTDVADEFSIPAYLFFASGASFLSLMVFMRRLTDEHGADITEFKDSDKKFPVPGFVNPVPATALPSAMLDKDGGAVAVMTSARHIRKVRGIFINTFQELEPNILQSLSTSNDDQLPPVYAVGPLLNFQTAPESKFSGVIEFLDQQPPKSVVFLCFGSEGRFSEAQIKHLAAALESTGRRFLWSLRRGNQSDSSTPVESVLPEGFLERTKGVGRLIGWAPQAAVLAHPAVGGFVSHCGWNSILESMWCGVPMAAWPLYAEQQINAFQVVAELGVAVEVRVDYRGESGAVVSAEEIAAAIERLMKGGVRKRAEEMREKSSGAVVDGGSSRKFLARLVCDIIDNSSG</sequence>